<organism evidence="2 3">
    <name type="scientific">Apiospora rasikravindrae</name>
    <dbReference type="NCBI Taxonomy" id="990691"/>
    <lineage>
        <taxon>Eukaryota</taxon>
        <taxon>Fungi</taxon>
        <taxon>Dikarya</taxon>
        <taxon>Ascomycota</taxon>
        <taxon>Pezizomycotina</taxon>
        <taxon>Sordariomycetes</taxon>
        <taxon>Xylariomycetidae</taxon>
        <taxon>Amphisphaeriales</taxon>
        <taxon>Apiosporaceae</taxon>
        <taxon>Apiospora</taxon>
    </lineage>
</organism>
<comment type="caution">
    <text evidence="2">The sequence shown here is derived from an EMBL/GenBank/DDBJ whole genome shotgun (WGS) entry which is preliminary data.</text>
</comment>
<evidence type="ECO:0000313" key="2">
    <source>
        <dbReference type="EMBL" id="KAK8038908.1"/>
    </source>
</evidence>
<evidence type="ECO:0000313" key="3">
    <source>
        <dbReference type="Proteomes" id="UP001444661"/>
    </source>
</evidence>
<keyword evidence="1" id="KW-1133">Transmembrane helix</keyword>
<gene>
    <name evidence="2" type="ORF">PG993_007319</name>
</gene>
<keyword evidence="1" id="KW-0812">Transmembrane</keyword>
<sequence>MEALPLLEPNGIEDASFESAILTDANVSLFIGSPTRSWRPTLPTPNSLPLTGVPPRRRRFRPDDAVAELDLKMDHVYEYYGYEFMITNLMVTNLMLTLYLHGADTGASTDTKSFCQAAMAWNDEFQCKRSICLDEENLSYFEAERNPIEDEDIMDVLSRAYEVESDRWAYQLEPLQRLCEGLKLDMLTLATLDMEEPVALVFDRDGSGRRPMSNGPLTAGELYSLLRIPRFGVVAAPLAIEGECDISDALQIPCRVQAEQRIIYLADPDAHSLCVLAATASLQQVLPLLEFMAERLSSNPKFSIRLPPKGVAVFEMMFQLPFLVFRAVSSDDDSKGPLDGRSSCTDLSFLTFDSDFNGRNAETESHFLCQSTFSCFIHGWDFARWTAYGLFDTYFDKPNCRESAMQYFEDSKKTEPDFAGDPLTLAQEDLNKPVACPRHYFLRVLLSRMIRVRDEWGKVVKEVLEMMQIGQARCQVAFQPFRPDTTNTDLLLAAIDERQEKLTQVYQWNIKTRSLLIRLKRLLEKTVGSWQFFVLKDTRYLYQQGSPANVEPEAIRTLHSIDDLVSELECLHDELHHQVELFEKGCMQEYEQHSRDFHTFLAGQAERTAQAQQRTAQAQQTMSEDVRMFLPVLVAASICSTQTSPLIVFLVLLVTVVLAILALGALKNWKWCSRILKWIRGKVAIQRNAATIKHNDQPILPLSRFVINSITTETDQESMEAPAGAAPERL</sequence>
<name>A0ABR1SX67_9PEZI</name>
<reference evidence="2 3" key="1">
    <citation type="submission" date="2023-01" db="EMBL/GenBank/DDBJ databases">
        <title>Analysis of 21 Apiospora genomes using comparative genomics revels a genus with tremendous synthesis potential of carbohydrate active enzymes and secondary metabolites.</title>
        <authorList>
            <person name="Sorensen T."/>
        </authorList>
    </citation>
    <scope>NUCLEOTIDE SEQUENCE [LARGE SCALE GENOMIC DNA]</scope>
    <source>
        <strain evidence="2 3">CBS 33761</strain>
    </source>
</reference>
<keyword evidence="1" id="KW-0472">Membrane</keyword>
<dbReference type="EMBL" id="JAQQWK010000006">
    <property type="protein sequence ID" value="KAK8038908.1"/>
    <property type="molecule type" value="Genomic_DNA"/>
</dbReference>
<evidence type="ECO:0000256" key="1">
    <source>
        <dbReference type="SAM" id="Phobius"/>
    </source>
</evidence>
<dbReference type="Proteomes" id="UP001444661">
    <property type="component" value="Unassembled WGS sequence"/>
</dbReference>
<accession>A0ABR1SX67</accession>
<proteinExistence type="predicted"/>
<feature type="transmembrane region" description="Helical" evidence="1">
    <location>
        <begin position="646"/>
        <end position="666"/>
    </location>
</feature>
<keyword evidence="3" id="KW-1185">Reference proteome</keyword>
<protein>
    <submittedName>
        <fullName evidence="2">Uncharacterized protein</fullName>
    </submittedName>
</protein>